<dbReference type="PANTHER" id="PTHR31232">
    <property type="match status" value="1"/>
</dbReference>
<evidence type="ECO:0000256" key="6">
    <source>
        <dbReference type="RuleBase" id="RU367044"/>
    </source>
</evidence>
<reference evidence="7 8" key="1">
    <citation type="journal article" date="2013" name="Proc. Natl. Acad. Sci. U.S.A.">
        <title>Fine-scale variation in meiotic recombination in Mimulus inferred from population shotgun sequencing.</title>
        <authorList>
            <person name="Hellsten U."/>
            <person name="Wright K.M."/>
            <person name="Jenkins J."/>
            <person name="Shu S."/>
            <person name="Yuan Y."/>
            <person name="Wessler S.R."/>
            <person name="Schmutz J."/>
            <person name="Willis J.H."/>
            <person name="Rokhsar D.S."/>
        </authorList>
    </citation>
    <scope>NUCLEOTIDE SEQUENCE [LARGE SCALE GENOMIC DNA]</scope>
    <source>
        <strain evidence="8">cv. DUN x IM62</strain>
    </source>
</reference>
<gene>
    <name evidence="7" type="ORF">MIMGU_mgv1a022543mg</name>
</gene>
<evidence type="ECO:0000313" key="7">
    <source>
        <dbReference type="EMBL" id="EYU17828.1"/>
    </source>
</evidence>
<proteinExistence type="inferred from homology"/>
<name>A0A022PSM6_ERYGU</name>
<evidence type="ECO:0000256" key="2">
    <source>
        <dbReference type="ARBA" id="ARBA00005581"/>
    </source>
</evidence>
<dbReference type="GO" id="GO:0060320">
    <property type="term" value="P:rejection of self pollen"/>
    <property type="evidence" value="ECO:0007669"/>
    <property type="project" value="UniProtKB-KW"/>
</dbReference>
<keyword evidence="3 6" id="KW-0713">Self-incompatibility</keyword>
<dbReference type="AlphaFoldDB" id="A0A022PSM6"/>
<evidence type="ECO:0000256" key="3">
    <source>
        <dbReference type="ARBA" id="ARBA00022471"/>
    </source>
</evidence>
<evidence type="ECO:0000256" key="4">
    <source>
        <dbReference type="ARBA" id="ARBA00022525"/>
    </source>
</evidence>
<dbReference type="PANTHER" id="PTHR31232:SF61">
    <property type="entry name" value="S-PROTEIN HOMOLOG"/>
    <property type="match status" value="1"/>
</dbReference>
<sequence>MFSHTMSNKQLPQLCILLTIFLQATASEKRNCVFSSEITVHVVSNLPQNTPQVFLRCQSHDDDLGNHTLAPNQDFHWDFCSNINTLLFCHLVWNGKSASFDVFNYNWPDSRCPYGTCNWAALPDGIYQGFQCPPTPSTLIKQYSW</sequence>
<protein>
    <recommendedName>
        <fullName evidence="6">S-protein homolog</fullName>
    </recommendedName>
</protein>
<organism evidence="7 8">
    <name type="scientific">Erythranthe guttata</name>
    <name type="common">Yellow monkey flower</name>
    <name type="synonym">Mimulus guttatus</name>
    <dbReference type="NCBI Taxonomy" id="4155"/>
    <lineage>
        <taxon>Eukaryota</taxon>
        <taxon>Viridiplantae</taxon>
        <taxon>Streptophyta</taxon>
        <taxon>Embryophyta</taxon>
        <taxon>Tracheophyta</taxon>
        <taxon>Spermatophyta</taxon>
        <taxon>Magnoliopsida</taxon>
        <taxon>eudicotyledons</taxon>
        <taxon>Gunneridae</taxon>
        <taxon>Pentapetalae</taxon>
        <taxon>asterids</taxon>
        <taxon>lamiids</taxon>
        <taxon>Lamiales</taxon>
        <taxon>Phrymaceae</taxon>
        <taxon>Erythranthe</taxon>
    </lineage>
</organism>
<feature type="chain" id="PRO_5025093760" description="S-protein homolog" evidence="6">
    <location>
        <begin position="27"/>
        <end position="145"/>
    </location>
</feature>
<dbReference type="GO" id="GO:0005576">
    <property type="term" value="C:extracellular region"/>
    <property type="evidence" value="ECO:0007669"/>
    <property type="project" value="UniProtKB-SubCell"/>
</dbReference>
<dbReference type="Pfam" id="PF05938">
    <property type="entry name" value="Self-incomp_S1"/>
    <property type="match status" value="1"/>
</dbReference>
<evidence type="ECO:0000313" key="8">
    <source>
        <dbReference type="Proteomes" id="UP000030748"/>
    </source>
</evidence>
<comment type="similarity">
    <text evidence="2 6">Belongs to the plant self-incompatibility (S1) protein family.</text>
</comment>
<feature type="signal peptide" evidence="6">
    <location>
        <begin position="1"/>
        <end position="26"/>
    </location>
</feature>
<comment type="subcellular location">
    <subcellularLocation>
        <location evidence="1 6">Secreted</location>
    </subcellularLocation>
</comment>
<keyword evidence="5 6" id="KW-0732">Signal</keyword>
<accession>A0A022PSM6</accession>
<dbReference type="eggNOG" id="ENOG502ST9X">
    <property type="taxonomic scope" value="Eukaryota"/>
</dbReference>
<evidence type="ECO:0000256" key="5">
    <source>
        <dbReference type="ARBA" id="ARBA00022729"/>
    </source>
</evidence>
<evidence type="ECO:0000256" key="1">
    <source>
        <dbReference type="ARBA" id="ARBA00004613"/>
    </source>
</evidence>
<dbReference type="InterPro" id="IPR010264">
    <property type="entry name" value="Self-incomp_S1"/>
</dbReference>
<keyword evidence="8" id="KW-1185">Reference proteome</keyword>
<dbReference type="Proteomes" id="UP000030748">
    <property type="component" value="Unassembled WGS sequence"/>
</dbReference>
<keyword evidence="4 6" id="KW-0964">Secreted</keyword>
<dbReference type="EMBL" id="KI632359">
    <property type="protein sequence ID" value="EYU17828.1"/>
    <property type="molecule type" value="Genomic_DNA"/>
</dbReference>